<dbReference type="EMBL" id="SACR01000004">
    <property type="protein sequence ID" value="RVU45269.1"/>
    <property type="molecule type" value="Genomic_DNA"/>
</dbReference>
<proteinExistence type="inferred from homology"/>
<comment type="similarity">
    <text evidence="2">Belongs to the MipA/OmpV family.</text>
</comment>
<dbReference type="Pfam" id="PF06629">
    <property type="entry name" value="MipA"/>
    <property type="match status" value="1"/>
</dbReference>
<dbReference type="AlphaFoldDB" id="A0A437REV4"/>
<dbReference type="InterPro" id="IPR010583">
    <property type="entry name" value="MipA"/>
</dbReference>
<sequence>MPAPPLPPHPAWRPRHAFCAGLLAAGPWAAALAQSTEETEVERAAPRAWDAAIGFVVNHGPRYPGSAQRDTSLAPGLAVRWGRFSLASRSAFSVRGAEAAGGGGLRVELAQGERLRSSLGLRLDSGRRESESEELRGLGDVRRTLRLRLSVTYRLDDGWRLRSVTTTDALGRGGGTQGEFQLGRDLPLTPALAVNGTLSLGWADRRHLQSYFGITPEQAARSGYPVTPMSAGLRDLTLGAGWRYALAPRWALFGGASATRLIDEAASSPLVRERDGWNVNAGLVHRF</sequence>
<dbReference type="PANTHER" id="PTHR38776:SF1">
    <property type="entry name" value="MLTA-INTERACTING PROTEIN-RELATED"/>
    <property type="match status" value="1"/>
</dbReference>
<dbReference type="GO" id="GO:0009279">
    <property type="term" value="C:cell outer membrane"/>
    <property type="evidence" value="ECO:0007669"/>
    <property type="project" value="UniProtKB-SubCell"/>
</dbReference>
<keyword evidence="4" id="KW-0472">Membrane</keyword>
<keyword evidence="5" id="KW-0998">Cell outer membrane</keyword>
<comment type="subcellular location">
    <subcellularLocation>
        <location evidence="1">Cell outer membrane</location>
    </subcellularLocation>
</comment>
<keyword evidence="7" id="KW-1185">Reference proteome</keyword>
<accession>A0A437REV4</accession>
<dbReference type="RefSeq" id="WP_128229368.1">
    <property type="nucleotide sequence ID" value="NZ_SACR01000004.1"/>
</dbReference>
<dbReference type="PANTHER" id="PTHR38776">
    <property type="entry name" value="MLTA-INTERACTING PROTEIN-RELATED"/>
    <property type="match status" value="1"/>
</dbReference>
<evidence type="ECO:0000256" key="1">
    <source>
        <dbReference type="ARBA" id="ARBA00004442"/>
    </source>
</evidence>
<dbReference type="OrthoDB" id="8887104at2"/>
<evidence type="ECO:0000313" key="6">
    <source>
        <dbReference type="EMBL" id="RVU45269.1"/>
    </source>
</evidence>
<gene>
    <name evidence="6" type="ORF">EOE66_14095</name>
</gene>
<evidence type="ECO:0000256" key="4">
    <source>
        <dbReference type="ARBA" id="ARBA00023136"/>
    </source>
</evidence>
<comment type="caution">
    <text evidence="6">The sequence shown here is derived from an EMBL/GenBank/DDBJ whole genome shotgun (WGS) entry which is preliminary data.</text>
</comment>
<name>A0A437REV4_9BURK</name>
<organism evidence="6 7">
    <name type="scientific">Rubrivivax rivuli</name>
    <dbReference type="NCBI Taxonomy" id="1862385"/>
    <lineage>
        <taxon>Bacteria</taxon>
        <taxon>Pseudomonadati</taxon>
        <taxon>Pseudomonadota</taxon>
        <taxon>Betaproteobacteria</taxon>
        <taxon>Burkholderiales</taxon>
        <taxon>Sphaerotilaceae</taxon>
        <taxon>Rubrivivax</taxon>
    </lineage>
</organism>
<protein>
    <submittedName>
        <fullName evidence="6">MipA/OmpV family protein</fullName>
    </submittedName>
</protein>
<keyword evidence="3" id="KW-0732">Signal</keyword>
<evidence type="ECO:0000256" key="5">
    <source>
        <dbReference type="ARBA" id="ARBA00023237"/>
    </source>
</evidence>
<reference evidence="6 7" key="1">
    <citation type="submission" date="2019-01" db="EMBL/GenBank/DDBJ databases">
        <authorList>
            <person name="Chen W.-M."/>
        </authorList>
    </citation>
    <scope>NUCLEOTIDE SEQUENCE [LARGE SCALE GENOMIC DNA]</scope>
    <source>
        <strain evidence="6 7">KYPY4</strain>
    </source>
</reference>
<evidence type="ECO:0000256" key="2">
    <source>
        <dbReference type="ARBA" id="ARBA00005722"/>
    </source>
</evidence>
<dbReference type="Proteomes" id="UP000285575">
    <property type="component" value="Unassembled WGS sequence"/>
</dbReference>
<evidence type="ECO:0000256" key="3">
    <source>
        <dbReference type="ARBA" id="ARBA00022729"/>
    </source>
</evidence>
<evidence type="ECO:0000313" key="7">
    <source>
        <dbReference type="Proteomes" id="UP000285575"/>
    </source>
</evidence>